<evidence type="ECO:0000313" key="2">
    <source>
        <dbReference type="Proteomes" id="UP001165135"/>
    </source>
</evidence>
<dbReference type="InterPro" id="IPR016024">
    <property type="entry name" value="ARM-type_fold"/>
</dbReference>
<dbReference type="InterPro" id="IPR011989">
    <property type="entry name" value="ARM-like"/>
</dbReference>
<gene>
    <name evidence="1" type="ORF">Airi01_009160</name>
</gene>
<dbReference type="Pfam" id="PF13646">
    <property type="entry name" value="HEAT_2"/>
    <property type="match status" value="1"/>
</dbReference>
<proteinExistence type="predicted"/>
<dbReference type="Proteomes" id="UP001165135">
    <property type="component" value="Unassembled WGS sequence"/>
</dbReference>
<dbReference type="PANTHER" id="PTHR12697:SF5">
    <property type="entry name" value="DEOXYHYPUSINE HYDROXYLASE"/>
    <property type="match status" value="1"/>
</dbReference>
<dbReference type="AlphaFoldDB" id="A0A9W6RB63"/>
<dbReference type="GO" id="GO:0016491">
    <property type="term" value="F:oxidoreductase activity"/>
    <property type="evidence" value="ECO:0007669"/>
    <property type="project" value="TreeGrafter"/>
</dbReference>
<protein>
    <recommendedName>
        <fullName evidence="3">HEAT repeat domain-containing protein</fullName>
    </recommendedName>
</protein>
<sequence>MSPLIAPRPIATSAPEDHVTVVDLPVGHALGEEAGNRLAHALTDTDAGVRRAAADALIDETEVLIGEEGVRALVAAESDGPDPYVRAVAAELVRAMRAAAWEIYARALSREDAARAQTVRGLAALRAAAELGEVALTDPDWRVRRRAVTALGGLDSREAIGPLTSVLEDEIVSVRRSAVRALGTWAADRHYARTALTAALKDPDAGVRAEARWALA</sequence>
<dbReference type="InterPro" id="IPR004155">
    <property type="entry name" value="PBS_lyase_HEAT"/>
</dbReference>
<comment type="caution">
    <text evidence="1">The sequence shown here is derived from an EMBL/GenBank/DDBJ whole genome shotgun (WGS) entry which is preliminary data.</text>
</comment>
<name>A0A9W6RB63_9ACTN</name>
<dbReference type="PANTHER" id="PTHR12697">
    <property type="entry name" value="PBS LYASE HEAT-LIKE PROTEIN"/>
    <property type="match status" value="1"/>
</dbReference>
<evidence type="ECO:0008006" key="3">
    <source>
        <dbReference type="Google" id="ProtNLM"/>
    </source>
</evidence>
<dbReference type="EMBL" id="BSTJ01000001">
    <property type="protein sequence ID" value="GLY72649.1"/>
    <property type="molecule type" value="Genomic_DNA"/>
</dbReference>
<reference evidence="1" key="1">
    <citation type="submission" date="2023-03" db="EMBL/GenBank/DDBJ databases">
        <title>Actinoallomurus iriomotensis NBRC 103681.</title>
        <authorList>
            <person name="Ichikawa N."/>
            <person name="Sato H."/>
            <person name="Tonouchi N."/>
        </authorList>
    </citation>
    <scope>NUCLEOTIDE SEQUENCE</scope>
    <source>
        <strain evidence="1">NBRC 103681</strain>
    </source>
</reference>
<dbReference type="SUPFAM" id="SSF48371">
    <property type="entry name" value="ARM repeat"/>
    <property type="match status" value="1"/>
</dbReference>
<dbReference type="Gene3D" id="1.25.10.10">
    <property type="entry name" value="Leucine-rich Repeat Variant"/>
    <property type="match status" value="2"/>
</dbReference>
<accession>A0A9W6RB63</accession>
<organism evidence="1 2">
    <name type="scientific">Actinoallomurus iriomotensis</name>
    <dbReference type="NCBI Taxonomy" id="478107"/>
    <lineage>
        <taxon>Bacteria</taxon>
        <taxon>Bacillati</taxon>
        <taxon>Actinomycetota</taxon>
        <taxon>Actinomycetes</taxon>
        <taxon>Streptosporangiales</taxon>
        <taxon>Thermomonosporaceae</taxon>
        <taxon>Actinoallomurus</taxon>
    </lineage>
</organism>
<dbReference type="SMART" id="SM00567">
    <property type="entry name" value="EZ_HEAT"/>
    <property type="match status" value="2"/>
</dbReference>
<evidence type="ECO:0000313" key="1">
    <source>
        <dbReference type="EMBL" id="GLY72649.1"/>
    </source>
</evidence>